<dbReference type="CDD" id="cd09602">
    <property type="entry name" value="M1_APN"/>
    <property type="match status" value="1"/>
</dbReference>
<keyword evidence="9" id="KW-0378">Hydrolase</keyword>
<dbReference type="GO" id="GO:0006508">
    <property type="term" value="P:proteolysis"/>
    <property type="evidence" value="ECO:0007669"/>
    <property type="project" value="UniProtKB-KW"/>
</dbReference>
<keyword evidence="18" id="KW-1185">Reference proteome</keyword>
<evidence type="ECO:0000256" key="7">
    <source>
        <dbReference type="ARBA" id="ARBA00022670"/>
    </source>
</evidence>
<dbReference type="InterPro" id="IPR024571">
    <property type="entry name" value="ERAP1-like_C_dom"/>
</dbReference>
<dbReference type="Proteomes" id="UP000179627">
    <property type="component" value="Unassembled WGS sequence"/>
</dbReference>
<feature type="region of interest" description="Disordered" evidence="14">
    <location>
        <begin position="855"/>
        <end position="893"/>
    </location>
</feature>
<keyword evidence="7" id="KW-0645">Protease</keyword>
<feature type="compositionally biased region" description="Pro residues" evidence="14">
    <location>
        <begin position="865"/>
        <end position="883"/>
    </location>
</feature>
<dbReference type="GO" id="GO:0042277">
    <property type="term" value="F:peptide binding"/>
    <property type="evidence" value="ECO:0007669"/>
    <property type="project" value="TreeGrafter"/>
</dbReference>
<protein>
    <recommendedName>
        <fullName evidence="5">Aminopeptidase N</fullName>
        <ecNumber evidence="4">3.4.11.2</ecNumber>
    </recommendedName>
    <alternativeName>
        <fullName evidence="12">Alanine aminopeptidase</fullName>
    </alternativeName>
    <alternativeName>
        <fullName evidence="13">Lysyl aminopeptidase</fullName>
    </alternativeName>
</protein>
<comment type="caution">
    <text evidence="17">The sequence shown here is derived from an EMBL/GenBank/DDBJ whole genome shotgun (WGS) entry which is preliminary data.</text>
</comment>
<dbReference type="GO" id="GO:0005615">
    <property type="term" value="C:extracellular space"/>
    <property type="evidence" value="ECO:0007669"/>
    <property type="project" value="TreeGrafter"/>
</dbReference>
<evidence type="ECO:0000256" key="11">
    <source>
        <dbReference type="ARBA" id="ARBA00023049"/>
    </source>
</evidence>
<evidence type="ECO:0000256" key="6">
    <source>
        <dbReference type="ARBA" id="ARBA00022438"/>
    </source>
</evidence>
<feature type="domain" description="Peptidase M1 membrane alanine aminopeptidase" evidence="15">
    <location>
        <begin position="226"/>
        <end position="440"/>
    </location>
</feature>
<dbReference type="RefSeq" id="WP_071083637.1">
    <property type="nucleotide sequence ID" value="NZ_MBLM01000102.1"/>
</dbReference>
<evidence type="ECO:0000256" key="8">
    <source>
        <dbReference type="ARBA" id="ARBA00022723"/>
    </source>
</evidence>
<feature type="compositionally biased region" description="Low complexity" evidence="14">
    <location>
        <begin position="884"/>
        <end position="893"/>
    </location>
</feature>
<dbReference type="EC" id="3.4.11.2" evidence="4"/>
<keyword evidence="6 17" id="KW-0031">Aminopeptidase</keyword>
<comment type="similarity">
    <text evidence="3">Belongs to the peptidase M1 family.</text>
</comment>
<evidence type="ECO:0000259" key="16">
    <source>
        <dbReference type="Pfam" id="PF11838"/>
    </source>
</evidence>
<evidence type="ECO:0000256" key="9">
    <source>
        <dbReference type="ARBA" id="ARBA00022801"/>
    </source>
</evidence>
<evidence type="ECO:0000256" key="10">
    <source>
        <dbReference type="ARBA" id="ARBA00022833"/>
    </source>
</evidence>
<keyword evidence="8" id="KW-0479">Metal-binding</keyword>
<evidence type="ECO:0000256" key="4">
    <source>
        <dbReference type="ARBA" id="ARBA00012564"/>
    </source>
</evidence>
<dbReference type="OrthoDB" id="100605at2"/>
<dbReference type="PRINTS" id="PR00756">
    <property type="entry name" value="ALADIPTASE"/>
</dbReference>
<comment type="cofactor">
    <cofactor evidence="2">
        <name>Zn(2+)</name>
        <dbReference type="ChEBI" id="CHEBI:29105"/>
    </cofactor>
</comment>
<dbReference type="PANTHER" id="PTHR11533">
    <property type="entry name" value="PROTEASE M1 ZINC METALLOPROTEASE"/>
    <property type="match status" value="1"/>
</dbReference>
<accession>A0A1S1QXX0</accession>
<dbReference type="GO" id="GO:0043171">
    <property type="term" value="P:peptide catabolic process"/>
    <property type="evidence" value="ECO:0007669"/>
    <property type="project" value="TreeGrafter"/>
</dbReference>
<dbReference type="GO" id="GO:0008270">
    <property type="term" value="F:zinc ion binding"/>
    <property type="evidence" value="ECO:0007669"/>
    <property type="project" value="InterPro"/>
</dbReference>
<dbReference type="InterPro" id="IPR027268">
    <property type="entry name" value="Peptidase_M4/M1_CTD_sf"/>
</dbReference>
<evidence type="ECO:0000313" key="17">
    <source>
        <dbReference type="EMBL" id="OHV39538.1"/>
    </source>
</evidence>
<organism evidence="17 18">
    <name type="scientific">Parafrankia colletiae</name>
    <dbReference type="NCBI Taxonomy" id="573497"/>
    <lineage>
        <taxon>Bacteria</taxon>
        <taxon>Bacillati</taxon>
        <taxon>Actinomycetota</taxon>
        <taxon>Actinomycetes</taxon>
        <taxon>Frankiales</taxon>
        <taxon>Frankiaceae</taxon>
        <taxon>Parafrankia</taxon>
    </lineage>
</organism>
<comment type="catalytic activity">
    <reaction evidence="1">
        <text>Release of an N-terminal amino acid, Xaa-|-Yaa- from a peptide, amide or arylamide. Xaa is preferably Ala, but may be most amino acids including Pro (slow action). When a terminal hydrophobic residue is followed by a prolyl residue, the two may be released as an intact Xaa-Pro dipeptide.</text>
        <dbReference type="EC" id="3.4.11.2"/>
    </reaction>
</comment>
<dbReference type="InterPro" id="IPR050344">
    <property type="entry name" value="Peptidase_M1_aminopeptidases"/>
</dbReference>
<reference evidence="18" key="1">
    <citation type="submission" date="2016-07" db="EMBL/GenBank/DDBJ databases">
        <title>Sequence Frankia sp. strain CcI1.17.</title>
        <authorList>
            <person name="Ghodhbane-Gtari F."/>
            <person name="Swanson E."/>
            <person name="Gueddou A."/>
            <person name="Morris K."/>
            <person name="Hezbri K."/>
            <person name="Ktari A."/>
            <person name="Nouioui I."/>
            <person name="Abebe-Akele F."/>
            <person name="Simpson S."/>
            <person name="Thomas K."/>
            <person name="Gtari M."/>
            <person name="Tisa L.S."/>
            <person name="Hurst S."/>
        </authorList>
    </citation>
    <scope>NUCLEOTIDE SEQUENCE [LARGE SCALE GENOMIC DNA]</scope>
    <source>
        <strain evidence="18">Cc1.17</strain>
    </source>
</reference>
<dbReference type="InterPro" id="IPR014782">
    <property type="entry name" value="Peptidase_M1_dom"/>
</dbReference>
<evidence type="ECO:0000256" key="5">
    <source>
        <dbReference type="ARBA" id="ARBA00015611"/>
    </source>
</evidence>
<dbReference type="AlphaFoldDB" id="A0A1S1QXX0"/>
<dbReference type="GO" id="GO:0005737">
    <property type="term" value="C:cytoplasm"/>
    <property type="evidence" value="ECO:0007669"/>
    <property type="project" value="TreeGrafter"/>
</dbReference>
<keyword evidence="11" id="KW-0482">Metalloprotease</keyword>
<dbReference type="GO" id="GO:0016285">
    <property type="term" value="F:alanyl aminopeptidase activity"/>
    <property type="evidence" value="ECO:0007669"/>
    <property type="project" value="UniProtKB-EC"/>
</dbReference>
<evidence type="ECO:0000256" key="3">
    <source>
        <dbReference type="ARBA" id="ARBA00010136"/>
    </source>
</evidence>
<dbReference type="Gene3D" id="2.60.40.1730">
    <property type="entry name" value="tricorn interacting facor f3 domain"/>
    <property type="match status" value="1"/>
</dbReference>
<dbReference type="SUPFAM" id="SSF55486">
    <property type="entry name" value="Metalloproteases ('zincins'), catalytic domain"/>
    <property type="match status" value="1"/>
</dbReference>
<dbReference type="Pfam" id="PF11838">
    <property type="entry name" value="ERAP1_C"/>
    <property type="match status" value="1"/>
</dbReference>
<dbReference type="NCBIfam" id="TIGR02412">
    <property type="entry name" value="pepN_strep_liv"/>
    <property type="match status" value="1"/>
</dbReference>
<keyword evidence="10" id="KW-0862">Zinc</keyword>
<evidence type="ECO:0000259" key="15">
    <source>
        <dbReference type="Pfam" id="PF01433"/>
    </source>
</evidence>
<evidence type="ECO:0000256" key="12">
    <source>
        <dbReference type="ARBA" id="ARBA00029811"/>
    </source>
</evidence>
<dbReference type="FunFam" id="1.10.390.10:FF:000004">
    <property type="entry name" value="Aminopeptidase N"/>
    <property type="match status" value="1"/>
</dbReference>
<dbReference type="Pfam" id="PF01433">
    <property type="entry name" value="Peptidase_M1"/>
    <property type="match status" value="1"/>
</dbReference>
<sequence>MQPLTQAEAVARAALVRVRSYRVDLDLTGTPDGPRFASTTTVSFTCRTPGAGTFVDVRAVALEDVQLNGRGVDVDRARWQGGRLPLHGLEAENTLVVRAVMECTNTGEGLHRFTDTEDGEVYLYAQSFLDDAARVFACFDQPDIKAPLHLTVRAPEAWEVRANGAGTRVAPGRWEFTPTAPLATYVVSLVAGPYQVWSREHDGVPLALLCRSSLAPYLEDQAPEIFELTAACLDHYHALFGIRYPFGKYDQAFVPEFNMGAMENPGLVVFRDELVFRSAVTEAERERRAVVIAHEMAHMWFGDLVTMRWWDDLWLNESFAEYMGTRVTAAATRFTQAWTSFAVGRKSWGYAADQRPSTHPVAPLEVPDSAAALLNFDGISYAKGASALRQLVEWVGDDDFLAGLRAYFATHAFGNATLDDLLAALARASGKDLSGWAEAWLRRPRLDTLRPQVRLDDRGAYAAVEIVRTEPVEAPAARPHRVGLGVYDSAPGGGAVTLRRRVLVDLEPAAPGGRTAVPELVGTAVGRLLLVNDGDLTYAKTRFGPGDLERLGEVLPDLADPLARAVVWSAAADLTRDADWPAGEYLALAVRALRTERSVAVLEDVLHFTAGTVVDCYLPARDRRAAREALVDACRSVIDSVAGPGPGSGPGPGPGQGWLLAAARGLISCAQQPEVPLLRDWLDGRGVPAGLVVDPDLRWRLLGRLVVLDAAGEAEIGAELAGDPSTRGAEHAARIRAAVGDPVAKARAWKTVTEDQVSSVRLVAATALGFWQPGQDDLTAAYVERYVADMPRLAADRSPHAVRQLAAAAFPRYAVAAGTVAAVDQLLGRPDVGPVLARVVVDAADDLRRALAARELHQASHPGGWPEPPPAGPSPADPGPSGPSPAGVEPVSG</sequence>
<evidence type="ECO:0000256" key="1">
    <source>
        <dbReference type="ARBA" id="ARBA00000098"/>
    </source>
</evidence>
<proteinExistence type="inferred from homology"/>
<evidence type="ECO:0000313" key="18">
    <source>
        <dbReference type="Proteomes" id="UP000179627"/>
    </source>
</evidence>
<dbReference type="PANTHER" id="PTHR11533:SF174">
    <property type="entry name" value="PUROMYCIN-SENSITIVE AMINOPEPTIDASE-RELATED"/>
    <property type="match status" value="1"/>
</dbReference>
<dbReference type="GO" id="GO:0016020">
    <property type="term" value="C:membrane"/>
    <property type="evidence" value="ECO:0007669"/>
    <property type="project" value="TreeGrafter"/>
</dbReference>
<dbReference type="EMBL" id="MBLM01000102">
    <property type="protein sequence ID" value="OHV39538.1"/>
    <property type="molecule type" value="Genomic_DNA"/>
</dbReference>
<feature type="domain" description="ERAP1-like C-terminal" evidence="16">
    <location>
        <begin position="529"/>
        <end position="849"/>
    </location>
</feature>
<gene>
    <name evidence="17" type="ORF">CC117_14910</name>
</gene>
<dbReference type="InterPro" id="IPR001930">
    <property type="entry name" value="Peptidase_M1"/>
</dbReference>
<dbReference type="InterPro" id="IPR012778">
    <property type="entry name" value="Pept_M1_aminopeptidase"/>
</dbReference>
<dbReference type="SUPFAM" id="SSF63737">
    <property type="entry name" value="Leukotriene A4 hydrolase N-terminal domain"/>
    <property type="match status" value="1"/>
</dbReference>
<evidence type="ECO:0000256" key="2">
    <source>
        <dbReference type="ARBA" id="ARBA00001947"/>
    </source>
</evidence>
<evidence type="ECO:0000256" key="13">
    <source>
        <dbReference type="ARBA" id="ARBA00031533"/>
    </source>
</evidence>
<dbReference type="InterPro" id="IPR042097">
    <property type="entry name" value="Aminopeptidase_N-like_N_sf"/>
</dbReference>
<dbReference type="Gene3D" id="1.10.390.10">
    <property type="entry name" value="Neutral Protease Domain 2"/>
    <property type="match status" value="1"/>
</dbReference>
<evidence type="ECO:0000256" key="14">
    <source>
        <dbReference type="SAM" id="MobiDB-lite"/>
    </source>
</evidence>
<name>A0A1S1QXX0_9ACTN</name>
<dbReference type="GO" id="GO:0070006">
    <property type="term" value="F:metalloaminopeptidase activity"/>
    <property type="evidence" value="ECO:0007669"/>
    <property type="project" value="TreeGrafter"/>
</dbReference>